<gene>
    <name evidence="3" type="ORF">NCGR_LOCUS54381</name>
</gene>
<accession>A0A811RMQ2</accession>
<comment type="caution">
    <text evidence="3">The sequence shown here is derived from an EMBL/GenBank/DDBJ whole genome shotgun (WGS) entry which is preliminary data.</text>
</comment>
<keyword evidence="4" id="KW-1185">Reference proteome</keyword>
<dbReference type="SUPFAM" id="SSF51735">
    <property type="entry name" value="NAD(P)-binding Rossmann-fold domains"/>
    <property type="match status" value="1"/>
</dbReference>
<organism evidence="3 4">
    <name type="scientific">Miscanthus lutarioriparius</name>
    <dbReference type="NCBI Taxonomy" id="422564"/>
    <lineage>
        <taxon>Eukaryota</taxon>
        <taxon>Viridiplantae</taxon>
        <taxon>Streptophyta</taxon>
        <taxon>Embryophyta</taxon>
        <taxon>Tracheophyta</taxon>
        <taxon>Spermatophyta</taxon>
        <taxon>Magnoliopsida</taxon>
        <taxon>Liliopsida</taxon>
        <taxon>Poales</taxon>
        <taxon>Poaceae</taxon>
        <taxon>PACMAD clade</taxon>
        <taxon>Panicoideae</taxon>
        <taxon>Andropogonodae</taxon>
        <taxon>Andropogoneae</taxon>
        <taxon>Saccharinae</taxon>
        <taxon>Miscanthus</taxon>
    </lineage>
</organism>
<reference evidence="3" key="1">
    <citation type="submission" date="2020-10" db="EMBL/GenBank/DDBJ databases">
        <authorList>
            <person name="Han B."/>
            <person name="Lu T."/>
            <person name="Zhao Q."/>
            <person name="Huang X."/>
            <person name="Zhao Y."/>
        </authorList>
    </citation>
    <scope>NUCLEOTIDE SEQUENCE</scope>
</reference>
<proteinExistence type="predicted"/>
<protein>
    <recommendedName>
        <fullName evidence="2">NAD-dependent epimerase/dehydratase domain-containing protein</fullName>
    </recommendedName>
</protein>
<evidence type="ECO:0000313" key="3">
    <source>
        <dbReference type="EMBL" id="CAD6271094.1"/>
    </source>
</evidence>
<dbReference type="Pfam" id="PF01370">
    <property type="entry name" value="Epimerase"/>
    <property type="match status" value="1"/>
</dbReference>
<name>A0A811RMQ2_9POAL</name>
<dbReference type="EMBL" id="CAJGYO010000016">
    <property type="protein sequence ID" value="CAD6271094.1"/>
    <property type="molecule type" value="Genomic_DNA"/>
</dbReference>
<dbReference type="InterPro" id="IPR050425">
    <property type="entry name" value="NAD(P)_dehydrat-like"/>
</dbReference>
<sequence>MGVLRSTQSLEAEVEEMRAALLLHGAWAWRPGGGGAAKRAARAAEAAGVEARTVCVTGGTSFLGFAVVDRLLRHGYNVRLAIETQGFSVITRKRTLTSWEMEMFGENGRDGVWTVIANVMDPESLHEAFDGCVGVFHTSSLVDPGASPGYTLWLSLGKTMAEKAAWRAARGTDLKLVTICPALVTGPGFLRRNPTPIHCLPPQRSPTLYNYLDWPDRSIAS</sequence>
<evidence type="ECO:0000313" key="4">
    <source>
        <dbReference type="Proteomes" id="UP000604825"/>
    </source>
</evidence>
<dbReference type="Proteomes" id="UP000604825">
    <property type="component" value="Unassembled WGS sequence"/>
</dbReference>
<dbReference type="AlphaFoldDB" id="A0A811RMQ2"/>
<dbReference type="GO" id="GO:0016616">
    <property type="term" value="F:oxidoreductase activity, acting on the CH-OH group of donors, NAD or NADP as acceptor"/>
    <property type="evidence" value="ECO:0007669"/>
    <property type="project" value="TreeGrafter"/>
</dbReference>
<dbReference type="PANTHER" id="PTHR10366:SF483">
    <property type="entry name" value="CINNAMOYL COA REDUCTASE-LIKE PROTEIN"/>
    <property type="match status" value="1"/>
</dbReference>
<feature type="domain" description="NAD-dependent epimerase/dehydratase" evidence="2">
    <location>
        <begin position="54"/>
        <end position="140"/>
    </location>
</feature>
<dbReference type="InterPro" id="IPR001509">
    <property type="entry name" value="Epimerase_deHydtase"/>
</dbReference>
<dbReference type="Gene3D" id="3.40.50.720">
    <property type="entry name" value="NAD(P)-binding Rossmann-like Domain"/>
    <property type="match status" value="2"/>
</dbReference>
<evidence type="ECO:0000256" key="1">
    <source>
        <dbReference type="ARBA" id="ARBA00023002"/>
    </source>
</evidence>
<dbReference type="InterPro" id="IPR036291">
    <property type="entry name" value="NAD(P)-bd_dom_sf"/>
</dbReference>
<evidence type="ECO:0000259" key="2">
    <source>
        <dbReference type="Pfam" id="PF01370"/>
    </source>
</evidence>
<dbReference type="OrthoDB" id="2735536at2759"/>
<dbReference type="PANTHER" id="PTHR10366">
    <property type="entry name" value="NAD DEPENDENT EPIMERASE/DEHYDRATASE"/>
    <property type="match status" value="1"/>
</dbReference>
<keyword evidence="1" id="KW-0560">Oxidoreductase</keyword>